<dbReference type="CDD" id="cd01557">
    <property type="entry name" value="BCAT_beta_family"/>
    <property type="match status" value="1"/>
</dbReference>
<evidence type="ECO:0000256" key="3">
    <source>
        <dbReference type="ARBA" id="ARBA00022576"/>
    </source>
</evidence>
<comment type="cofactor">
    <cofactor evidence="1 10">
        <name>pyridoxal 5'-phosphate</name>
        <dbReference type="ChEBI" id="CHEBI:597326"/>
    </cofactor>
</comment>
<keyword evidence="5 11" id="KW-0808">Transferase</keyword>
<dbReference type="Proteomes" id="UP000184267">
    <property type="component" value="Unassembled WGS sequence"/>
</dbReference>
<dbReference type="AlphaFoldDB" id="A0A1M2W330"/>
<dbReference type="EC" id="2.6.1.42" evidence="11"/>
<accession>A0A1M2W330</accession>
<organism evidence="13 14">
    <name type="scientific">Trametes pubescens</name>
    <name type="common">White-rot fungus</name>
    <dbReference type="NCBI Taxonomy" id="154538"/>
    <lineage>
        <taxon>Eukaryota</taxon>
        <taxon>Fungi</taxon>
        <taxon>Dikarya</taxon>
        <taxon>Basidiomycota</taxon>
        <taxon>Agaricomycotina</taxon>
        <taxon>Agaricomycetes</taxon>
        <taxon>Polyporales</taxon>
        <taxon>Polyporaceae</taxon>
        <taxon>Trametes</taxon>
    </lineage>
</organism>
<evidence type="ECO:0000256" key="2">
    <source>
        <dbReference type="ARBA" id="ARBA00009320"/>
    </source>
</evidence>
<dbReference type="PANTHER" id="PTHR11825:SF44">
    <property type="entry name" value="BRANCHED-CHAIN-AMINO-ACID AMINOTRANSFERASE"/>
    <property type="match status" value="1"/>
</dbReference>
<dbReference type="InterPro" id="IPR043131">
    <property type="entry name" value="BCAT-like_N"/>
</dbReference>
<dbReference type="Gene3D" id="3.30.470.10">
    <property type="match status" value="1"/>
</dbReference>
<evidence type="ECO:0000256" key="1">
    <source>
        <dbReference type="ARBA" id="ARBA00001933"/>
    </source>
</evidence>
<dbReference type="GO" id="GO:0052654">
    <property type="term" value="F:L-leucine-2-oxoglutarate transaminase activity"/>
    <property type="evidence" value="ECO:0007669"/>
    <property type="project" value="RHEA"/>
</dbReference>
<dbReference type="NCBIfam" id="NF009897">
    <property type="entry name" value="PRK13357.1"/>
    <property type="match status" value="1"/>
</dbReference>
<dbReference type="NCBIfam" id="TIGR01123">
    <property type="entry name" value="ilvE_II"/>
    <property type="match status" value="1"/>
</dbReference>
<dbReference type="InterPro" id="IPR033939">
    <property type="entry name" value="BCAT_family"/>
</dbReference>
<evidence type="ECO:0000256" key="9">
    <source>
        <dbReference type="RuleBase" id="RU004106"/>
    </source>
</evidence>
<evidence type="ECO:0000313" key="14">
    <source>
        <dbReference type="Proteomes" id="UP000184267"/>
    </source>
</evidence>
<name>A0A1M2W330_TRAPU</name>
<dbReference type="Gene3D" id="3.20.10.10">
    <property type="entry name" value="D-amino Acid Aminotransferase, subunit A, domain 2"/>
    <property type="match status" value="1"/>
</dbReference>
<comment type="catalytic activity">
    <reaction evidence="11">
        <text>L-isoleucine + 2-oxoglutarate = (S)-3-methyl-2-oxopentanoate + L-glutamate</text>
        <dbReference type="Rhea" id="RHEA:24801"/>
        <dbReference type="ChEBI" id="CHEBI:16810"/>
        <dbReference type="ChEBI" id="CHEBI:29985"/>
        <dbReference type="ChEBI" id="CHEBI:35146"/>
        <dbReference type="ChEBI" id="CHEBI:58045"/>
        <dbReference type="EC" id="2.6.1.42"/>
    </reaction>
</comment>
<evidence type="ECO:0000256" key="11">
    <source>
        <dbReference type="RuleBase" id="RU004517"/>
    </source>
</evidence>
<proteinExistence type="inferred from homology"/>
<dbReference type="InterPro" id="IPR018300">
    <property type="entry name" value="Aminotrans_IV_CS"/>
</dbReference>
<evidence type="ECO:0000256" key="5">
    <source>
        <dbReference type="ARBA" id="ARBA00022679"/>
    </source>
</evidence>
<dbReference type="InterPro" id="IPR005786">
    <property type="entry name" value="B_amino_transII"/>
</dbReference>
<evidence type="ECO:0000256" key="4">
    <source>
        <dbReference type="ARBA" id="ARBA00022605"/>
    </source>
</evidence>
<reference evidence="13 14" key="1">
    <citation type="submission" date="2016-10" db="EMBL/GenBank/DDBJ databases">
        <title>Genome sequence of the basidiomycete white-rot fungus Trametes pubescens.</title>
        <authorList>
            <person name="Makela M.R."/>
            <person name="Granchi Z."/>
            <person name="Peng M."/>
            <person name="De Vries R.P."/>
            <person name="Grigoriev I."/>
            <person name="Riley R."/>
            <person name="Hilden K."/>
        </authorList>
    </citation>
    <scope>NUCLEOTIDE SEQUENCE [LARGE SCALE GENOMIC DNA]</scope>
    <source>
        <strain evidence="13 14">FBCC735</strain>
    </source>
</reference>
<comment type="catalytic activity">
    <reaction evidence="11">
        <text>L-leucine + 2-oxoglutarate = 4-methyl-2-oxopentanoate + L-glutamate</text>
        <dbReference type="Rhea" id="RHEA:18321"/>
        <dbReference type="ChEBI" id="CHEBI:16810"/>
        <dbReference type="ChEBI" id="CHEBI:17865"/>
        <dbReference type="ChEBI" id="CHEBI:29985"/>
        <dbReference type="ChEBI" id="CHEBI:57427"/>
        <dbReference type="EC" id="2.6.1.42"/>
    </reaction>
</comment>
<feature type="compositionally biased region" description="Polar residues" evidence="12">
    <location>
        <begin position="1"/>
        <end position="10"/>
    </location>
</feature>
<dbReference type="PROSITE" id="PS00770">
    <property type="entry name" value="AA_TRANSFER_CLASS_4"/>
    <property type="match status" value="1"/>
</dbReference>
<dbReference type="InterPro" id="IPR036038">
    <property type="entry name" value="Aminotransferase-like"/>
</dbReference>
<comment type="caution">
    <text evidence="13">The sequence shown here is derived from an EMBL/GenBank/DDBJ whole genome shotgun (WGS) entry which is preliminary data.</text>
</comment>
<keyword evidence="4 11" id="KW-0028">Amino-acid biosynthesis</keyword>
<dbReference type="OMA" id="TGPYFRT"/>
<keyword evidence="14" id="KW-1185">Reference proteome</keyword>
<evidence type="ECO:0000256" key="10">
    <source>
        <dbReference type="RuleBase" id="RU004516"/>
    </source>
</evidence>
<protein>
    <recommendedName>
        <fullName evidence="11">Branched-chain-amino-acid aminotransferase</fullName>
        <ecNumber evidence="11">2.6.1.42</ecNumber>
    </recommendedName>
</protein>
<dbReference type="FunFam" id="3.30.470.10:FF:000002">
    <property type="entry name" value="Branched-chain-amino-acid aminotransferase"/>
    <property type="match status" value="1"/>
</dbReference>
<feature type="region of interest" description="Disordered" evidence="12">
    <location>
        <begin position="1"/>
        <end position="22"/>
    </location>
</feature>
<dbReference type="GO" id="GO:0052655">
    <property type="term" value="F:L-valine-2-oxoglutarate transaminase activity"/>
    <property type="evidence" value="ECO:0007669"/>
    <property type="project" value="RHEA"/>
</dbReference>
<dbReference type="GO" id="GO:0009098">
    <property type="term" value="P:L-leucine biosynthetic process"/>
    <property type="evidence" value="ECO:0007669"/>
    <property type="project" value="TreeGrafter"/>
</dbReference>
<dbReference type="InterPro" id="IPR043132">
    <property type="entry name" value="BCAT-like_C"/>
</dbReference>
<evidence type="ECO:0000256" key="6">
    <source>
        <dbReference type="ARBA" id="ARBA00022898"/>
    </source>
</evidence>
<dbReference type="PIRSF" id="PIRSF006468">
    <property type="entry name" value="BCAT1"/>
    <property type="match status" value="1"/>
</dbReference>
<dbReference type="GO" id="GO:0009099">
    <property type="term" value="P:L-valine biosynthetic process"/>
    <property type="evidence" value="ECO:0007669"/>
    <property type="project" value="TreeGrafter"/>
</dbReference>
<sequence>MAIQKPSNGVANGAPASAPAQPAELDASKVTITLAKELKAIPPATELKFGQVMSDHMMTVSYDPLNGWSAPEIKPYGPLSLDPASSCFQYATNVFEGMKAYIGPDGKARLFRPNKNMDRMTMSAGRVALPPFDTAELLKLIRRLVAIEQRWIPTQKGHSLYIRPTIIGTRSSLGVAASDHAMLYVICSPTGPYFASGARPVALLGIGESVRSWPGGTGGYKLALNYAPTFKPQQYAAKLGYDQCLWLLGDKITEAGAMNFFVVVRRTDGDLDVYTPPLDGTILPGVTRDSILALASAHPSRTLLPGLPETLRLHTTERELTMTELNTWAQNGSLLEAFGVGTAVIVAAVGRIGHEGKDINLPTYEGGLGPVGRALYDRISDIQEGKFEWEDWSVVCE</sequence>
<evidence type="ECO:0000256" key="8">
    <source>
        <dbReference type="PIRSR" id="PIRSR006468-1"/>
    </source>
</evidence>
<evidence type="ECO:0000256" key="7">
    <source>
        <dbReference type="ARBA" id="ARBA00023304"/>
    </source>
</evidence>
<keyword evidence="6 10" id="KW-0663">Pyridoxal phosphate</keyword>
<dbReference type="GO" id="GO:0005739">
    <property type="term" value="C:mitochondrion"/>
    <property type="evidence" value="ECO:0007669"/>
    <property type="project" value="TreeGrafter"/>
</dbReference>
<dbReference type="PANTHER" id="PTHR11825">
    <property type="entry name" value="SUBGROUP IIII AMINOTRANSFERASE"/>
    <property type="match status" value="1"/>
</dbReference>
<dbReference type="EMBL" id="MNAD01000311">
    <property type="protein sequence ID" value="OJT14249.1"/>
    <property type="molecule type" value="Genomic_DNA"/>
</dbReference>
<dbReference type="Pfam" id="PF01063">
    <property type="entry name" value="Aminotran_4"/>
    <property type="match status" value="1"/>
</dbReference>
<evidence type="ECO:0000256" key="12">
    <source>
        <dbReference type="SAM" id="MobiDB-lite"/>
    </source>
</evidence>
<dbReference type="InterPro" id="IPR001544">
    <property type="entry name" value="Aminotrans_IV"/>
</dbReference>
<dbReference type="OrthoDB" id="1732691at2759"/>
<dbReference type="STRING" id="154538.A0A1M2W330"/>
<dbReference type="SUPFAM" id="SSF56752">
    <property type="entry name" value="D-aminoacid aminotransferase-like PLP-dependent enzymes"/>
    <property type="match status" value="1"/>
</dbReference>
<keyword evidence="7 11" id="KW-0100">Branched-chain amino acid biosynthesis</keyword>
<dbReference type="GO" id="GO:0052656">
    <property type="term" value="F:L-isoleucine-2-oxoglutarate transaminase activity"/>
    <property type="evidence" value="ECO:0007669"/>
    <property type="project" value="RHEA"/>
</dbReference>
<comment type="catalytic activity">
    <reaction evidence="11">
        <text>L-valine + 2-oxoglutarate = 3-methyl-2-oxobutanoate + L-glutamate</text>
        <dbReference type="Rhea" id="RHEA:24813"/>
        <dbReference type="ChEBI" id="CHEBI:11851"/>
        <dbReference type="ChEBI" id="CHEBI:16810"/>
        <dbReference type="ChEBI" id="CHEBI:29985"/>
        <dbReference type="ChEBI" id="CHEBI:57762"/>
        <dbReference type="EC" id="2.6.1.42"/>
    </reaction>
</comment>
<comment type="similarity">
    <text evidence="2 9">Belongs to the class-IV pyridoxal-phosphate-dependent aminotransferase family.</text>
</comment>
<gene>
    <name evidence="13" type="ORF">TRAPUB_9191</name>
</gene>
<evidence type="ECO:0000313" key="13">
    <source>
        <dbReference type="EMBL" id="OJT14249.1"/>
    </source>
</evidence>
<keyword evidence="3 11" id="KW-0032">Aminotransferase</keyword>
<feature type="modified residue" description="N6-(pyridoxal phosphate)lysine" evidence="8">
    <location>
        <position position="221"/>
    </location>
</feature>